<organism evidence="2 3">
    <name type="scientific">Caballeronia calidae</name>
    <dbReference type="NCBI Taxonomy" id="1777139"/>
    <lineage>
        <taxon>Bacteria</taxon>
        <taxon>Pseudomonadati</taxon>
        <taxon>Pseudomonadota</taxon>
        <taxon>Betaproteobacteria</taxon>
        <taxon>Burkholderiales</taxon>
        <taxon>Burkholderiaceae</taxon>
        <taxon>Caballeronia</taxon>
    </lineage>
</organism>
<dbReference type="OrthoDB" id="581589at2"/>
<dbReference type="EMBL" id="FCOX02000090">
    <property type="protein sequence ID" value="SAL05756.1"/>
    <property type="molecule type" value="Genomic_DNA"/>
</dbReference>
<evidence type="ECO:0000256" key="1">
    <source>
        <dbReference type="SAM" id="MobiDB-lite"/>
    </source>
</evidence>
<evidence type="ECO:0000313" key="2">
    <source>
        <dbReference type="EMBL" id="SAL05756.1"/>
    </source>
</evidence>
<reference evidence="2" key="1">
    <citation type="submission" date="2016-01" db="EMBL/GenBank/DDBJ databases">
        <authorList>
            <person name="Peeters C."/>
        </authorList>
    </citation>
    <scope>NUCLEOTIDE SEQUENCE</scope>
    <source>
        <strain evidence="2">LMG 29321</strain>
    </source>
</reference>
<keyword evidence="3" id="KW-1185">Reference proteome</keyword>
<dbReference type="InterPro" id="IPR018777">
    <property type="entry name" value="Replication_initiator_prot_A"/>
</dbReference>
<evidence type="ECO:0000313" key="3">
    <source>
        <dbReference type="Proteomes" id="UP000071859"/>
    </source>
</evidence>
<protein>
    <submittedName>
        <fullName evidence="2">Replication initiator protein A</fullName>
    </submittedName>
</protein>
<gene>
    <name evidence="2" type="ORF">AWB78_07681</name>
</gene>
<comment type="caution">
    <text evidence="2">The sequence shown here is derived from an EMBL/GenBank/DDBJ whole genome shotgun (WGS) entry which is preliminary data.</text>
</comment>
<accession>A0A158EH64</accession>
<feature type="region of interest" description="Disordered" evidence="1">
    <location>
        <begin position="1"/>
        <end position="63"/>
    </location>
</feature>
<dbReference type="RefSeq" id="WP_062611800.1">
    <property type="nucleotide sequence ID" value="NZ_FCOX02000090.1"/>
</dbReference>
<proteinExistence type="predicted"/>
<dbReference type="Pfam" id="PF10134">
    <property type="entry name" value="RPA"/>
    <property type="match status" value="1"/>
</dbReference>
<sequence length="342" mass="39102">MASDAVAKARALEDRMRARARPREGDAATSTPDAEPHDDPMAEVEVVSQSAARRKRKPARVLSDDKHPQMDFFTADFVDVAQKNDRHSMEHPLFSLKKRPDTKIRVYEHNDVEITITPSVLGLATIWDKDLLIYATSQLVQGINEGRTDAVNRTVRFTAYDYFVSTNRGTSGAEYESLERTLERLKGTQIKTNIATGGERRKRGFGMIEDWEIVERGRDGKMVAIELTLSKWLYNAVQALEVLTINKDYFRLTGGLEKRLYELARKHCGNQALWTVGEEILFKKSGSTGTLREFRRLLKEIIQADCLPDYRAKYDEKARRVVFYTKNMRQLTATVLEALDKH</sequence>
<dbReference type="Proteomes" id="UP000071859">
    <property type="component" value="Unassembled WGS sequence"/>
</dbReference>
<dbReference type="AlphaFoldDB" id="A0A158EH64"/>
<feature type="compositionally biased region" description="Basic and acidic residues" evidence="1">
    <location>
        <begin position="10"/>
        <end position="26"/>
    </location>
</feature>
<name>A0A158EH64_9BURK</name>